<dbReference type="InterPro" id="IPR051320">
    <property type="entry name" value="Viral_Replic_Matur_Polypro"/>
</dbReference>
<keyword evidence="3" id="KW-1185">Reference proteome</keyword>
<dbReference type="Proteomes" id="UP000824469">
    <property type="component" value="Unassembled WGS sequence"/>
</dbReference>
<dbReference type="PANTHER" id="PTHR33064:SF37">
    <property type="entry name" value="RIBONUCLEASE H"/>
    <property type="match status" value="1"/>
</dbReference>
<sequence length="110" mass="12708">MNFLRRFIPYFAKLTMSIAQMMKGKKTFGWNPEGKEAFEGIKKAIAKTPILACPDFNKDFIIYCYATENTLAAILTQKDSENHELPISFMSYVLKSHELKYTLMEKHAFA</sequence>
<dbReference type="SUPFAM" id="SSF56672">
    <property type="entry name" value="DNA/RNA polymerases"/>
    <property type="match status" value="1"/>
</dbReference>
<dbReference type="InterPro" id="IPR043502">
    <property type="entry name" value="DNA/RNA_pol_sf"/>
</dbReference>
<dbReference type="AlphaFoldDB" id="A0AA38C664"/>
<feature type="domain" description="Reverse transcriptase/retrotransposon-derived protein RNase H-like" evidence="1">
    <location>
        <begin position="30"/>
        <end position="110"/>
    </location>
</feature>
<feature type="non-terminal residue" evidence="2">
    <location>
        <position position="110"/>
    </location>
</feature>
<dbReference type="PANTHER" id="PTHR33064">
    <property type="entry name" value="POL PROTEIN"/>
    <property type="match status" value="1"/>
</dbReference>
<proteinExistence type="predicted"/>
<evidence type="ECO:0000313" key="3">
    <source>
        <dbReference type="Proteomes" id="UP000824469"/>
    </source>
</evidence>
<dbReference type="EMBL" id="JAHRHJ020000011">
    <property type="protein sequence ID" value="KAH9294752.1"/>
    <property type="molecule type" value="Genomic_DNA"/>
</dbReference>
<dbReference type="InterPro" id="IPR043128">
    <property type="entry name" value="Rev_trsase/Diguanyl_cyclase"/>
</dbReference>
<dbReference type="Pfam" id="PF17919">
    <property type="entry name" value="RT_RNaseH_2"/>
    <property type="match status" value="1"/>
</dbReference>
<evidence type="ECO:0000313" key="2">
    <source>
        <dbReference type="EMBL" id="KAH9294752.1"/>
    </source>
</evidence>
<reference evidence="2 3" key="1">
    <citation type="journal article" date="2021" name="Nat. Plants">
        <title>The Taxus genome provides insights into paclitaxel biosynthesis.</title>
        <authorList>
            <person name="Xiong X."/>
            <person name="Gou J."/>
            <person name="Liao Q."/>
            <person name="Li Y."/>
            <person name="Zhou Q."/>
            <person name="Bi G."/>
            <person name="Li C."/>
            <person name="Du R."/>
            <person name="Wang X."/>
            <person name="Sun T."/>
            <person name="Guo L."/>
            <person name="Liang H."/>
            <person name="Lu P."/>
            <person name="Wu Y."/>
            <person name="Zhang Z."/>
            <person name="Ro D.K."/>
            <person name="Shang Y."/>
            <person name="Huang S."/>
            <person name="Yan J."/>
        </authorList>
    </citation>
    <scope>NUCLEOTIDE SEQUENCE [LARGE SCALE GENOMIC DNA]</scope>
    <source>
        <strain evidence="2">Ta-2019</strain>
    </source>
</reference>
<organism evidence="2 3">
    <name type="scientific">Taxus chinensis</name>
    <name type="common">Chinese yew</name>
    <name type="synonym">Taxus wallichiana var. chinensis</name>
    <dbReference type="NCBI Taxonomy" id="29808"/>
    <lineage>
        <taxon>Eukaryota</taxon>
        <taxon>Viridiplantae</taxon>
        <taxon>Streptophyta</taxon>
        <taxon>Embryophyta</taxon>
        <taxon>Tracheophyta</taxon>
        <taxon>Spermatophyta</taxon>
        <taxon>Pinopsida</taxon>
        <taxon>Pinidae</taxon>
        <taxon>Conifers II</taxon>
        <taxon>Cupressales</taxon>
        <taxon>Taxaceae</taxon>
        <taxon>Taxus</taxon>
    </lineage>
</organism>
<name>A0AA38C664_TAXCH</name>
<comment type="caution">
    <text evidence="2">The sequence shown here is derived from an EMBL/GenBank/DDBJ whole genome shotgun (WGS) entry which is preliminary data.</text>
</comment>
<protein>
    <recommendedName>
        <fullName evidence="1">Reverse transcriptase/retrotransposon-derived protein RNase H-like domain-containing protein</fullName>
    </recommendedName>
</protein>
<gene>
    <name evidence="2" type="ORF">KI387_038340</name>
</gene>
<dbReference type="Gene3D" id="3.30.70.270">
    <property type="match status" value="1"/>
</dbReference>
<dbReference type="InterPro" id="IPR041577">
    <property type="entry name" value="RT_RNaseH_2"/>
</dbReference>
<accession>A0AA38C664</accession>
<evidence type="ECO:0000259" key="1">
    <source>
        <dbReference type="Pfam" id="PF17919"/>
    </source>
</evidence>